<name>A0ABX1XQ76_9BACL</name>
<evidence type="ECO:0000256" key="2">
    <source>
        <dbReference type="ARBA" id="ARBA00023315"/>
    </source>
</evidence>
<dbReference type="InterPro" id="IPR051635">
    <property type="entry name" value="SNAT-like"/>
</dbReference>
<evidence type="ECO:0000259" key="3">
    <source>
        <dbReference type="PROSITE" id="PS51186"/>
    </source>
</evidence>
<accession>A0ABX1XQ76</accession>
<dbReference type="PROSITE" id="PS51186">
    <property type="entry name" value="GNAT"/>
    <property type="match status" value="1"/>
</dbReference>
<dbReference type="PANTHER" id="PTHR10908">
    <property type="entry name" value="SEROTONIN N-ACETYLTRANSFERASE"/>
    <property type="match status" value="1"/>
</dbReference>
<dbReference type="InterPro" id="IPR000182">
    <property type="entry name" value="GNAT_dom"/>
</dbReference>
<keyword evidence="1" id="KW-0808">Transferase</keyword>
<comment type="caution">
    <text evidence="4">The sequence shown here is derived from an EMBL/GenBank/DDBJ whole genome shotgun (WGS) entry which is preliminary data.</text>
</comment>
<keyword evidence="2" id="KW-0012">Acyltransferase</keyword>
<dbReference type="EMBL" id="WHOA01000007">
    <property type="protein sequence ID" value="NOU70126.1"/>
    <property type="molecule type" value="Genomic_DNA"/>
</dbReference>
<evidence type="ECO:0000256" key="1">
    <source>
        <dbReference type="ARBA" id="ARBA00022679"/>
    </source>
</evidence>
<dbReference type="Pfam" id="PF00583">
    <property type="entry name" value="Acetyltransf_1"/>
    <property type="match status" value="1"/>
</dbReference>
<dbReference type="Proteomes" id="UP000616779">
    <property type="component" value="Unassembled WGS sequence"/>
</dbReference>
<keyword evidence="5" id="KW-1185">Reference proteome</keyword>
<reference evidence="4 5" key="1">
    <citation type="submission" date="2019-10" db="EMBL/GenBank/DDBJ databases">
        <title>Description of Paenibacillus terrestris sp. nov.</title>
        <authorList>
            <person name="Carlier A."/>
            <person name="Qi S."/>
        </authorList>
    </citation>
    <scope>NUCLEOTIDE SEQUENCE [LARGE SCALE GENOMIC DNA]</scope>
    <source>
        <strain evidence="4 5">LMG 31458</strain>
    </source>
</reference>
<protein>
    <submittedName>
        <fullName evidence="4">GNAT family N-acetyltransferase</fullName>
    </submittedName>
</protein>
<dbReference type="RefSeq" id="WP_171640314.1">
    <property type="nucleotide sequence ID" value="NZ_WHOA01000007.1"/>
</dbReference>
<evidence type="ECO:0000313" key="5">
    <source>
        <dbReference type="Proteomes" id="UP000616779"/>
    </source>
</evidence>
<feature type="domain" description="N-acetyltransferase" evidence="3">
    <location>
        <begin position="1"/>
        <end position="162"/>
    </location>
</feature>
<dbReference type="PANTHER" id="PTHR10908:SF0">
    <property type="entry name" value="SEROTONIN N-ACETYLTRANSFERASE"/>
    <property type="match status" value="1"/>
</dbReference>
<dbReference type="SUPFAM" id="SSF55729">
    <property type="entry name" value="Acyl-CoA N-acyltransferases (Nat)"/>
    <property type="match status" value="1"/>
</dbReference>
<dbReference type="CDD" id="cd04301">
    <property type="entry name" value="NAT_SF"/>
    <property type="match status" value="1"/>
</dbReference>
<dbReference type="InterPro" id="IPR016181">
    <property type="entry name" value="Acyl_CoA_acyltransferase"/>
</dbReference>
<sequence length="164" mass="18831">MLIRPVESDTDIRKAYEIETAVFSKEAAATLEAFQMRKHVFGSYFLVAENELDRQIIGVTNSVKIYNKELANDSIKQETQHAEEGQYLCVLTIAVHPSYQRRGVATELLQRIIEIARKDDLKGIVLMCEEHLISFYEKNGFLYVAPSASKHAGIQWHEMNLIWN</sequence>
<organism evidence="4 5">
    <name type="scientific">Paenibacillus phytorum</name>
    <dbReference type="NCBI Taxonomy" id="2654977"/>
    <lineage>
        <taxon>Bacteria</taxon>
        <taxon>Bacillati</taxon>
        <taxon>Bacillota</taxon>
        <taxon>Bacilli</taxon>
        <taxon>Bacillales</taxon>
        <taxon>Paenibacillaceae</taxon>
        <taxon>Paenibacillus</taxon>
    </lineage>
</organism>
<dbReference type="Gene3D" id="3.40.630.30">
    <property type="match status" value="1"/>
</dbReference>
<evidence type="ECO:0000313" key="4">
    <source>
        <dbReference type="EMBL" id="NOU70126.1"/>
    </source>
</evidence>
<proteinExistence type="predicted"/>
<gene>
    <name evidence="4" type="ORF">GC098_01520</name>
</gene>